<dbReference type="Proteomes" id="UP000504633">
    <property type="component" value="Unplaced"/>
</dbReference>
<name>A0A6J1LXA7_DROHY</name>
<dbReference type="AlphaFoldDB" id="A0A6J1LXA7"/>
<dbReference type="OrthoDB" id="1743261at2759"/>
<organism evidence="9 10">
    <name type="scientific">Drosophila hydei</name>
    <name type="common">Fruit fly</name>
    <dbReference type="NCBI Taxonomy" id="7224"/>
    <lineage>
        <taxon>Eukaryota</taxon>
        <taxon>Metazoa</taxon>
        <taxon>Ecdysozoa</taxon>
        <taxon>Arthropoda</taxon>
        <taxon>Hexapoda</taxon>
        <taxon>Insecta</taxon>
        <taxon>Pterygota</taxon>
        <taxon>Neoptera</taxon>
        <taxon>Endopterygota</taxon>
        <taxon>Diptera</taxon>
        <taxon>Brachycera</taxon>
        <taxon>Muscomorpha</taxon>
        <taxon>Ephydroidea</taxon>
        <taxon>Drosophilidae</taxon>
        <taxon>Drosophila</taxon>
    </lineage>
</organism>
<feature type="compositionally biased region" description="Low complexity" evidence="7">
    <location>
        <begin position="207"/>
        <end position="225"/>
    </location>
</feature>
<feature type="region of interest" description="Disordered" evidence="7">
    <location>
        <begin position="1"/>
        <end position="24"/>
    </location>
</feature>
<dbReference type="InterPro" id="IPR032198">
    <property type="entry name" value="E2F_CC-MB"/>
</dbReference>
<evidence type="ECO:0000256" key="5">
    <source>
        <dbReference type="RuleBase" id="RU003796"/>
    </source>
</evidence>
<dbReference type="InterPro" id="IPR036388">
    <property type="entry name" value="WH-like_DNA-bd_sf"/>
</dbReference>
<dbReference type="GO" id="GO:0000978">
    <property type="term" value="F:RNA polymerase II cis-regulatory region sequence-specific DNA binding"/>
    <property type="evidence" value="ECO:0007669"/>
    <property type="project" value="InterPro"/>
</dbReference>
<feature type="region of interest" description="Disordered" evidence="7">
    <location>
        <begin position="600"/>
        <end position="635"/>
    </location>
</feature>
<dbReference type="Gene3D" id="6.10.250.540">
    <property type="match status" value="1"/>
</dbReference>
<dbReference type="CTD" id="1869"/>
<dbReference type="OMA" id="YNCAMED"/>
<evidence type="ECO:0000256" key="6">
    <source>
        <dbReference type="SAM" id="Coils"/>
    </source>
</evidence>
<feature type="compositionally biased region" description="Polar residues" evidence="7">
    <location>
        <begin position="600"/>
        <end position="615"/>
    </location>
</feature>
<dbReference type="InterPro" id="IPR036390">
    <property type="entry name" value="WH_DNA-bd_sf"/>
</dbReference>
<dbReference type="RefSeq" id="XP_030081580.1">
    <property type="nucleotide sequence ID" value="XM_030225720.1"/>
</dbReference>
<evidence type="ECO:0000313" key="11">
    <source>
        <dbReference type="RefSeq" id="XP_030081580.1"/>
    </source>
</evidence>
<accession>A0A6J1LXA7</accession>
<keyword evidence="3 5" id="KW-0238">DNA-binding</keyword>
<feature type="compositionally biased region" description="Acidic residues" evidence="7">
    <location>
        <begin position="529"/>
        <end position="541"/>
    </location>
</feature>
<evidence type="ECO:0000313" key="12">
    <source>
        <dbReference type="RefSeq" id="XP_030081581.1"/>
    </source>
</evidence>
<evidence type="ECO:0000313" key="9">
    <source>
        <dbReference type="Proteomes" id="UP000504633"/>
    </source>
</evidence>
<dbReference type="InterPro" id="IPR037241">
    <property type="entry name" value="E2F-DP_heterodim"/>
</dbReference>
<feature type="compositionally biased region" description="Polar residues" evidence="7">
    <location>
        <begin position="624"/>
        <end position="635"/>
    </location>
</feature>
<dbReference type="PANTHER" id="PTHR12081">
    <property type="entry name" value="TRANSCRIPTION FACTOR E2F"/>
    <property type="match status" value="1"/>
</dbReference>
<evidence type="ECO:0000256" key="2">
    <source>
        <dbReference type="ARBA" id="ARBA00023015"/>
    </source>
</evidence>
<comment type="similarity">
    <text evidence="1 5">Belongs to the E2F/DP family.</text>
</comment>
<dbReference type="InterPro" id="IPR015633">
    <property type="entry name" value="E2F"/>
</dbReference>
<dbReference type="Pfam" id="PF02319">
    <property type="entry name" value="WHD_E2F_TDP"/>
    <property type="match status" value="1"/>
</dbReference>
<comment type="subcellular location">
    <subcellularLocation>
        <location evidence="5">Nucleus</location>
    </subcellularLocation>
</comment>
<evidence type="ECO:0000256" key="1">
    <source>
        <dbReference type="ARBA" id="ARBA00010940"/>
    </source>
</evidence>
<dbReference type="GO" id="GO:0046983">
    <property type="term" value="F:protein dimerization activity"/>
    <property type="evidence" value="ECO:0007669"/>
    <property type="project" value="InterPro"/>
</dbReference>
<dbReference type="Gene3D" id="1.10.10.10">
    <property type="entry name" value="Winged helix-like DNA-binding domain superfamily/Winged helix DNA-binding domain"/>
    <property type="match status" value="1"/>
</dbReference>
<dbReference type="FunFam" id="1.10.10.10:FF:000008">
    <property type="entry name" value="E2F transcription factor 1"/>
    <property type="match status" value="1"/>
</dbReference>
<feature type="compositionally biased region" description="Gly residues" evidence="7">
    <location>
        <begin position="226"/>
        <end position="235"/>
    </location>
</feature>
<feature type="compositionally biased region" description="Polar residues" evidence="7">
    <location>
        <begin position="512"/>
        <end position="525"/>
    </location>
</feature>
<evidence type="ECO:0000259" key="8">
    <source>
        <dbReference type="SMART" id="SM01372"/>
    </source>
</evidence>
<dbReference type="PANTHER" id="PTHR12081:SF18">
    <property type="entry name" value="TRANSCRIPTION FACTOR E2F2-RELATED"/>
    <property type="match status" value="1"/>
</dbReference>
<keyword evidence="4 5" id="KW-0804">Transcription</keyword>
<evidence type="ECO:0000256" key="4">
    <source>
        <dbReference type="ARBA" id="ARBA00023163"/>
    </source>
</evidence>
<keyword evidence="9" id="KW-1185">Reference proteome</keyword>
<keyword evidence="5" id="KW-0539">Nucleus</keyword>
<sequence length="791" mass="86225">MSNFMITTAAPKSHNNNNANTSTQRQQQLYGAGGTQVVRKLSYELLGNTNNNNIVIKNENLLNIRNDSSNGVGVAAHLRDHVYISLNKAGGTTTQATVIAEATNTHQHQQQQRNGGAAGKTNDITQYYKVKRRPNTTTHEIHPKKQAKQSAQHQTVTYTNKQQQLRYYQQQQQYEVDHDEEDDVESSKSAGNGTSHSHTQFARTLSQQQTTPQQQTALVTSSSISNGGGSSSGGGDRNRADTSLGILTKKFVDLLQESPDGVVDLNDASTRLSVQKRRIYDITNVLEGIGILEKKSKNNIQWRGGQSLVSSERSRHIEAESERLEQRENELNTLIDQMRGELAEISQEVENIGGMAYVTQSDLLNVDLFKDQIVIVIKAPPEAKLVLPNTKLPREIYVKAENSGEINVFLCLDNSPENSPVTGGSSYAGASSVAGSNGIRTATSTRLHQLTSQRIDPLFNNIDAMSTKGLGPPPYRLTAQRNLCKSIEEASKQTQPDFNNICDIGGVKYGATSPQRQLQRPTTQANNNNEDDDDDDDDVDDELNQLVPTLTSPVVRSQRHGGAIQQILNSLTQSPPAKTNPGGLRSTAARLWRRTANSSANVTGNTTTLNSHNRTISNISSNSQPHSSTVNYSYQQRRSDVPMYNCAMDDATASTYAVSDNSSNNNNGSSNSTAMGSLQMQFAAVADNMPATSYGDISGAGANIEQQQQYNNKEIYRGLTHSAVADCDADSDGSNVALQGLDALLGDFGNFDFDKAFVSIDPPDDNEYPYALNANEGIDRLFDFSSDAYGP</sequence>
<dbReference type="SUPFAM" id="SSF46785">
    <property type="entry name" value="Winged helix' DNA-binding domain"/>
    <property type="match status" value="1"/>
</dbReference>
<proteinExistence type="inferred from homology"/>
<keyword evidence="6" id="KW-0175">Coiled coil</keyword>
<dbReference type="RefSeq" id="XP_030081581.1">
    <property type="nucleotide sequence ID" value="XM_030225721.1"/>
</dbReference>
<dbReference type="GO" id="GO:0090575">
    <property type="term" value="C:RNA polymerase II transcription regulator complex"/>
    <property type="evidence" value="ECO:0007669"/>
    <property type="project" value="TreeGrafter"/>
</dbReference>
<feature type="region of interest" description="Disordered" evidence="7">
    <location>
        <begin position="131"/>
        <end position="161"/>
    </location>
</feature>
<dbReference type="RefSeq" id="XP_023172921.1">
    <property type="nucleotide sequence ID" value="XM_023317153.2"/>
</dbReference>
<feature type="compositionally biased region" description="Polar residues" evidence="7">
    <location>
        <begin position="187"/>
        <end position="206"/>
    </location>
</feature>
<evidence type="ECO:0000256" key="7">
    <source>
        <dbReference type="SAM" id="MobiDB-lite"/>
    </source>
</evidence>
<dbReference type="InterPro" id="IPR003316">
    <property type="entry name" value="E2F_WHTH_DNA-bd_dom"/>
</dbReference>
<dbReference type="SUPFAM" id="SSF144074">
    <property type="entry name" value="E2F-DP heterodimerization region"/>
    <property type="match status" value="1"/>
</dbReference>
<feature type="domain" description="E2F/DP family winged-helix DNA-binding" evidence="8">
    <location>
        <begin position="239"/>
        <end position="304"/>
    </location>
</feature>
<reference evidence="10 11" key="1">
    <citation type="submission" date="2025-04" db="UniProtKB">
        <authorList>
            <consortium name="RefSeq"/>
        </authorList>
    </citation>
    <scope>IDENTIFICATION</scope>
    <source>
        <strain evidence="10 11">15085-1641.00</strain>
        <tissue evidence="10 11">Whole body</tissue>
    </source>
</reference>
<feature type="compositionally biased region" description="Polar residues" evidence="7">
    <location>
        <begin position="13"/>
        <end position="24"/>
    </location>
</feature>
<dbReference type="GeneID" id="111600848"/>
<keyword evidence="2 5" id="KW-0805">Transcription regulation</keyword>
<feature type="compositionally biased region" description="Polar residues" evidence="7">
    <location>
        <begin position="148"/>
        <end position="161"/>
    </location>
</feature>
<dbReference type="Pfam" id="PF16421">
    <property type="entry name" value="E2F_CC-MB"/>
    <property type="match status" value="1"/>
</dbReference>
<feature type="region of interest" description="Disordered" evidence="7">
    <location>
        <begin position="104"/>
        <end position="123"/>
    </location>
</feature>
<feature type="region of interest" description="Disordered" evidence="7">
    <location>
        <begin position="173"/>
        <end position="241"/>
    </location>
</feature>
<evidence type="ECO:0000313" key="10">
    <source>
        <dbReference type="RefSeq" id="XP_023172921.1"/>
    </source>
</evidence>
<protein>
    <submittedName>
        <fullName evidence="10 11">Transcription factor E2f1</fullName>
    </submittedName>
</protein>
<dbReference type="GO" id="GO:0000981">
    <property type="term" value="F:DNA-binding transcription factor activity, RNA polymerase II-specific"/>
    <property type="evidence" value="ECO:0007669"/>
    <property type="project" value="TreeGrafter"/>
</dbReference>
<dbReference type="CDD" id="cd14660">
    <property type="entry name" value="E2F_DD"/>
    <property type="match status" value="1"/>
</dbReference>
<feature type="region of interest" description="Disordered" evidence="7">
    <location>
        <begin position="511"/>
        <end position="541"/>
    </location>
</feature>
<dbReference type="SMART" id="SM01372">
    <property type="entry name" value="E2F_TDP"/>
    <property type="match status" value="1"/>
</dbReference>
<dbReference type="KEGG" id="dhe:111600848"/>
<feature type="coiled-coil region" evidence="6">
    <location>
        <begin position="314"/>
        <end position="348"/>
    </location>
</feature>
<evidence type="ECO:0000256" key="3">
    <source>
        <dbReference type="ARBA" id="ARBA00023125"/>
    </source>
</evidence>
<gene>
    <name evidence="10 11 12" type="primary">LOC111600848</name>
</gene>